<reference evidence="1 2" key="1">
    <citation type="journal article" date="2012" name="Front. Microbiol.">
        <title>Redundancy and modularity in membrane-associated dissimilatory nitrate reduction in Bacillus.</title>
        <authorList>
            <person name="Heylen K."/>
            <person name="Keltjens J."/>
        </authorList>
    </citation>
    <scope>NUCLEOTIDE SEQUENCE [LARGE SCALE GENOMIC DNA]</scope>
    <source>
        <strain evidence="1 2">LMG 9581</strain>
    </source>
</reference>
<dbReference type="PATRIC" id="fig|1131731.3.peg.3290"/>
<dbReference type="STRING" id="1131731.BAZO_16074"/>
<proteinExistence type="predicted"/>
<evidence type="ECO:0000313" key="2">
    <source>
        <dbReference type="Proteomes" id="UP000006315"/>
    </source>
</evidence>
<keyword evidence="2" id="KW-1185">Reference proteome</keyword>
<name>K6DSH4_SCHAZ</name>
<sequence length="58" mass="6781">MDRKQVIEKVGSLLDTYCNGCFLIHHHRKEYGKKYAQSFCIKNCTVGIELQKYGRELS</sequence>
<dbReference type="InterPro" id="IPR019718">
    <property type="entry name" value="DUF2602"/>
</dbReference>
<dbReference type="Pfam" id="PF10782">
    <property type="entry name" value="zf-C2HCIx2C"/>
    <property type="match status" value="1"/>
</dbReference>
<evidence type="ECO:0008006" key="3">
    <source>
        <dbReference type="Google" id="ProtNLM"/>
    </source>
</evidence>
<dbReference type="AlphaFoldDB" id="K6DSH4"/>
<comment type="caution">
    <text evidence="1">The sequence shown here is derived from an EMBL/GenBank/DDBJ whole genome shotgun (WGS) entry which is preliminary data.</text>
</comment>
<evidence type="ECO:0000313" key="1">
    <source>
        <dbReference type="EMBL" id="EKN63736.1"/>
    </source>
</evidence>
<dbReference type="Proteomes" id="UP000006315">
    <property type="component" value="Unassembled WGS sequence"/>
</dbReference>
<dbReference type="RefSeq" id="WP_003332661.1">
    <property type="nucleotide sequence ID" value="NZ_AJLR01000128.1"/>
</dbReference>
<protein>
    <recommendedName>
        <fullName evidence="3">Zinc-finger domain-containing protein</fullName>
    </recommendedName>
</protein>
<dbReference type="GeneID" id="89468149"/>
<gene>
    <name evidence="1" type="ORF">BAZO_16074</name>
</gene>
<accession>K6DSH4</accession>
<dbReference type="EMBL" id="AJLR01000128">
    <property type="protein sequence ID" value="EKN63736.1"/>
    <property type="molecule type" value="Genomic_DNA"/>
</dbReference>
<organism evidence="1 2">
    <name type="scientific">Schinkia azotoformans LMG 9581</name>
    <dbReference type="NCBI Taxonomy" id="1131731"/>
    <lineage>
        <taxon>Bacteria</taxon>
        <taxon>Bacillati</taxon>
        <taxon>Bacillota</taxon>
        <taxon>Bacilli</taxon>
        <taxon>Bacillales</taxon>
        <taxon>Bacillaceae</taxon>
        <taxon>Calidifontibacillus/Schinkia group</taxon>
        <taxon>Schinkia</taxon>
    </lineage>
</organism>